<dbReference type="RefSeq" id="WP_005978820.1">
    <property type="nucleotide sequence ID" value="NZ_CABKNW010000004.1"/>
</dbReference>
<organism evidence="3 4">
    <name type="scientific">Fusobacterium ulcerans</name>
    <dbReference type="NCBI Taxonomy" id="861"/>
    <lineage>
        <taxon>Bacteria</taxon>
        <taxon>Fusobacteriati</taxon>
        <taxon>Fusobacteriota</taxon>
        <taxon>Fusobacteriia</taxon>
        <taxon>Fusobacteriales</taxon>
        <taxon>Fusobacteriaceae</taxon>
        <taxon>Fusobacterium</taxon>
    </lineage>
</organism>
<dbReference type="GO" id="GO:0010181">
    <property type="term" value="F:FMN binding"/>
    <property type="evidence" value="ECO:0007669"/>
    <property type="project" value="InterPro"/>
</dbReference>
<dbReference type="NCBIfam" id="NF005389">
    <property type="entry name" value="PRK06934.1"/>
    <property type="match status" value="1"/>
</dbReference>
<dbReference type="Gene3D" id="3.40.50.360">
    <property type="match status" value="1"/>
</dbReference>
<evidence type="ECO:0000313" key="4">
    <source>
        <dbReference type="Proteomes" id="UP000249008"/>
    </source>
</evidence>
<dbReference type="PANTHER" id="PTHR39201:SF1">
    <property type="entry name" value="FLAVODOXIN-LIKE DOMAIN-CONTAINING PROTEIN"/>
    <property type="match status" value="1"/>
</dbReference>
<accession>A0AAX2J9M0</accession>
<gene>
    <name evidence="3" type="ORF">NCTC12112_00137</name>
</gene>
<dbReference type="EMBL" id="LS483487">
    <property type="protein sequence ID" value="SQI99475.1"/>
    <property type="molecule type" value="Genomic_DNA"/>
</dbReference>
<dbReference type="AlphaFoldDB" id="A0AAX2J9M0"/>
<feature type="signal peptide" evidence="1">
    <location>
        <begin position="1"/>
        <end position="21"/>
    </location>
</feature>
<dbReference type="PANTHER" id="PTHR39201">
    <property type="entry name" value="EXPORTED PROTEIN-RELATED"/>
    <property type="match status" value="1"/>
</dbReference>
<dbReference type="InterPro" id="IPR008254">
    <property type="entry name" value="Flavodoxin/NO_synth"/>
</dbReference>
<dbReference type="Proteomes" id="UP000249008">
    <property type="component" value="Chromosome 1"/>
</dbReference>
<dbReference type="InterPro" id="IPR029039">
    <property type="entry name" value="Flavoprotein-like_sf"/>
</dbReference>
<evidence type="ECO:0000256" key="1">
    <source>
        <dbReference type="SAM" id="SignalP"/>
    </source>
</evidence>
<dbReference type="SUPFAM" id="SSF52218">
    <property type="entry name" value="Flavoproteins"/>
    <property type="match status" value="1"/>
</dbReference>
<sequence length="209" mass="23493">MRKIYTAILLIMTAVSFTAFGNQKVDGKKILIAYFSVPENEKNNGIDGIGSASMQFADGKLVGNTQLMAMMIQKKTGGDIFEIKTKAPYPRDHKTLVDQADGERERGFKPELASKIDNIDEYDTVFIGYPIWWYGFPMPMYTFFEENDFSGKKVIPFSTHGGSGFTGTIEEMAKLQPKAQVEENGLTISRNRVSGMEREVNTWLENLGF</sequence>
<evidence type="ECO:0000313" key="3">
    <source>
        <dbReference type="EMBL" id="SQI99475.1"/>
    </source>
</evidence>
<keyword evidence="1" id="KW-0732">Signal</keyword>
<feature type="domain" description="Flavodoxin-like" evidence="2">
    <location>
        <begin position="63"/>
        <end position="206"/>
    </location>
</feature>
<dbReference type="Pfam" id="PF12682">
    <property type="entry name" value="Flavodoxin_4"/>
    <property type="match status" value="1"/>
</dbReference>
<proteinExistence type="predicted"/>
<dbReference type="GeneID" id="78454736"/>
<protein>
    <submittedName>
        <fullName evidence="3">Flavodoxin</fullName>
    </submittedName>
</protein>
<name>A0AAX2J9M0_9FUSO</name>
<evidence type="ECO:0000259" key="2">
    <source>
        <dbReference type="Pfam" id="PF12682"/>
    </source>
</evidence>
<feature type="chain" id="PRO_5043847454" evidence="1">
    <location>
        <begin position="22"/>
        <end position="209"/>
    </location>
</feature>
<reference evidence="3 4" key="1">
    <citation type="submission" date="2018-06" db="EMBL/GenBank/DDBJ databases">
        <authorList>
            <consortium name="Pathogen Informatics"/>
            <person name="Doyle S."/>
        </authorList>
    </citation>
    <scope>NUCLEOTIDE SEQUENCE [LARGE SCALE GENOMIC DNA]</scope>
    <source>
        <strain evidence="3 4">NCTC12112</strain>
    </source>
</reference>